<evidence type="ECO:0000256" key="1">
    <source>
        <dbReference type="ARBA" id="ARBA00003878"/>
    </source>
</evidence>
<keyword evidence="4" id="KW-1003">Cell membrane</keyword>
<evidence type="ECO:0000256" key="2">
    <source>
        <dbReference type="ARBA" id="ARBA00004651"/>
    </source>
</evidence>
<evidence type="ECO:0000256" key="3">
    <source>
        <dbReference type="ARBA" id="ARBA00010663"/>
    </source>
</evidence>
<comment type="function">
    <text evidence="1">Putative pheromone receptor.</text>
</comment>
<dbReference type="GO" id="GO:0019236">
    <property type="term" value="P:response to pheromone"/>
    <property type="evidence" value="ECO:0007669"/>
    <property type="project" value="UniProtKB-KW"/>
</dbReference>
<evidence type="ECO:0000256" key="13">
    <source>
        <dbReference type="SAM" id="Phobius"/>
    </source>
</evidence>
<sequence>MDISSAMTIILFLLQTSIGAPANAFILMAYAQIAYTEKDLRPIDIILCHLVFVNILRLLTRGMPQIMYYFRLYNILDDAGCKLVNYTHRTSRGVSICLTSFLSVYQASALSPSSPRWLYLKSRAQKYYIHYILIFWLFNMLLYVSTITNVFALKNGTSPTFQFNNGVCYATYVDSRFYLCYILIFNGHDVFFVGLMLSSSVYILYVLKRHREQVKYIHSTRQNSKETAERRAAKNVIQLVFLYAFFYGADICFMIYTSPFSTIPSHINEIRLVISSCFAFLSPFLIVSFNRKIESYMLIFNGHDVFFVGLMLSSSVYILYVLKRHREQVKYIHSTRQNSKETAERRAAKNVIQLVSLYAFFYGVDICFMVYTSRFSTIPSHINEIRLVISSLFAFLSPFLIVSFNRKIESKFRCCLKSRDK</sequence>
<evidence type="ECO:0000256" key="4">
    <source>
        <dbReference type="ARBA" id="ARBA00022475"/>
    </source>
</evidence>
<dbReference type="GeneID" id="117347553"/>
<dbReference type="FunFam" id="1.20.1070.10:FF:000033">
    <property type="entry name" value="Vomeronasal type-1 receptor"/>
    <property type="match status" value="1"/>
</dbReference>
<gene>
    <name evidence="17" type="primary">LOC117347553</name>
</gene>
<keyword evidence="8" id="KW-0297">G-protein coupled receptor</keyword>
<feature type="transmembrane region" description="Helical" evidence="13">
    <location>
        <begin position="351"/>
        <end position="373"/>
    </location>
</feature>
<dbReference type="Gene3D" id="1.20.1070.10">
    <property type="entry name" value="Rhodopsin 7-helix transmembrane proteins"/>
    <property type="match status" value="2"/>
</dbReference>
<feature type="transmembrane region" description="Helical" evidence="13">
    <location>
        <begin position="40"/>
        <end position="59"/>
    </location>
</feature>
<dbReference type="SUPFAM" id="SSF81321">
    <property type="entry name" value="Family A G protein-coupled receptor-like"/>
    <property type="match status" value="2"/>
</dbReference>
<keyword evidence="14" id="KW-0732">Signal</keyword>
<dbReference type="PRINTS" id="PR01534">
    <property type="entry name" value="VOMERONASL1R"/>
</dbReference>
<comment type="similarity">
    <text evidence="3">Belongs to the G-protein coupled receptor 1 family.</text>
</comment>
<dbReference type="GO" id="GO:0005886">
    <property type="term" value="C:plasma membrane"/>
    <property type="evidence" value="ECO:0007669"/>
    <property type="project" value="UniProtKB-SubCell"/>
</dbReference>
<accession>A0A6P8PIL4</accession>
<evidence type="ECO:0000256" key="11">
    <source>
        <dbReference type="ARBA" id="ARBA00023180"/>
    </source>
</evidence>
<feature type="chain" id="PRO_5027947406" evidence="14">
    <location>
        <begin position="20"/>
        <end position="421"/>
    </location>
</feature>
<keyword evidence="9 13" id="KW-0472">Membrane</keyword>
<keyword evidence="7 13" id="KW-1133">Transmembrane helix</keyword>
<keyword evidence="6 13" id="KW-0812">Transmembrane</keyword>
<evidence type="ECO:0000256" key="14">
    <source>
        <dbReference type="SAM" id="SignalP"/>
    </source>
</evidence>
<proteinExistence type="inferred from homology"/>
<feature type="transmembrane region" description="Helical" evidence="13">
    <location>
        <begin position="128"/>
        <end position="151"/>
    </location>
</feature>
<dbReference type="PROSITE" id="PS50262">
    <property type="entry name" value="G_PROTEIN_RECEP_F1_2"/>
    <property type="match status" value="1"/>
</dbReference>
<dbReference type="Pfam" id="PF03402">
    <property type="entry name" value="V1R"/>
    <property type="match status" value="2"/>
</dbReference>
<dbReference type="InParanoid" id="A0A6P8PIL4"/>
<keyword evidence="12" id="KW-0807">Transducer</keyword>
<dbReference type="RefSeq" id="XP_033774533.1">
    <property type="nucleotide sequence ID" value="XM_033918642.1"/>
</dbReference>
<evidence type="ECO:0000256" key="5">
    <source>
        <dbReference type="ARBA" id="ARBA00022507"/>
    </source>
</evidence>
<feature type="transmembrane region" description="Helical" evidence="13">
    <location>
        <begin position="190"/>
        <end position="207"/>
    </location>
</feature>
<dbReference type="InterPro" id="IPR004072">
    <property type="entry name" value="Vmron_rcpt_1"/>
</dbReference>
<evidence type="ECO:0000256" key="9">
    <source>
        <dbReference type="ARBA" id="ARBA00023136"/>
    </source>
</evidence>
<feature type="transmembrane region" description="Helical" evidence="13">
    <location>
        <begin position="385"/>
        <end position="404"/>
    </location>
</feature>
<evidence type="ECO:0000256" key="12">
    <source>
        <dbReference type="ARBA" id="ARBA00023224"/>
    </source>
</evidence>
<feature type="signal peptide" evidence="14">
    <location>
        <begin position="1"/>
        <end position="19"/>
    </location>
</feature>
<reference evidence="17" key="1">
    <citation type="submission" date="2025-08" db="UniProtKB">
        <authorList>
            <consortium name="RefSeq"/>
        </authorList>
    </citation>
    <scope>IDENTIFICATION</scope>
</reference>
<name>A0A6P8PIL4_GEOSA</name>
<evidence type="ECO:0000256" key="6">
    <source>
        <dbReference type="ARBA" id="ARBA00022692"/>
    </source>
</evidence>
<organism evidence="16 17">
    <name type="scientific">Geotrypetes seraphini</name>
    <name type="common">Gaboon caecilian</name>
    <name type="synonym">Caecilia seraphini</name>
    <dbReference type="NCBI Taxonomy" id="260995"/>
    <lineage>
        <taxon>Eukaryota</taxon>
        <taxon>Metazoa</taxon>
        <taxon>Chordata</taxon>
        <taxon>Craniata</taxon>
        <taxon>Vertebrata</taxon>
        <taxon>Euteleostomi</taxon>
        <taxon>Amphibia</taxon>
        <taxon>Gymnophiona</taxon>
        <taxon>Geotrypetes</taxon>
    </lineage>
</organism>
<evidence type="ECO:0000256" key="8">
    <source>
        <dbReference type="ARBA" id="ARBA00023040"/>
    </source>
</evidence>
<dbReference type="KEGG" id="gsh:117347553"/>
<feature type="domain" description="G-protein coupled receptors family 1 profile" evidence="15">
    <location>
        <begin position="22"/>
        <end position="286"/>
    </location>
</feature>
<evidence type="ECO:0000256" key="10">
    <source>
        <dbReference type="ARBA" id="ARBA00023170"/>
    </source>
</evidence>
<keyword evidence="16" id="KW-1185">Reference proteome</keyword>
<dbReference type="GO" id="GO:0016503">
    <property type="term" value="F:pheromone receptor activity"/>
    <property type="evidence" value="ECO:0007669"/>
    <property type="project" value="InterPro"/>
</dbReference>
<keyword evidence="5" id="KW-0589">Pheromone response</keyword>
<feature type="transmembrane region" description="Helical" evidence="13">
    <location>
        <begin position="296"/>
        <end position="320"/>
    </location>
</feature>
<dbReference type="Proteomes" id="UP000515159">
    <property type="component" value="Chromosome 13"/>
</dbReference>
<keyword evidence="10" id="KW-0675">Receptor</keyword>
<dbReference type="PANTHER" id="PTHR24062">
    <property type="entry name" value="VOMERONASAL TYPE-1 RECEPTOR"/>
    <property type="match status" value="1"/>
</dbReference>
<comment type="subcellular location">
    <subcellularLocation>
        <location evidence="2">Cell membrane</location>
        <topology evidence="2">Multi-pass membrane protein</topology>
    </subcellularLocation>
</comment>
<evidence type="ECO:0000313" key="17">
    <source>
        <dbReference type="RefSeq" id="XP_033774533.1"/>
    </source>
</evidence>
<evidence type="ECO:0000259" key="15">
    <source>
        <dbReference type="PROSITE" id="PS50262"/>
    </source>
</evidence>
<evidence type="ECO:0000256" key="7">
    <source>
        <dbReference type="ARBA" id="ARBA00022989"/>
    </source>
</evidence>
<evidence type="ECO:0000313" key="16">
    <source>
        <dbReference type="Proteomes" id="UP000515159"/>
    </source>
</evidence>
<dbReference type="OrthoDB" id="9606139at2759"/>
<dbReference type="InterPro" id="IPR017452">
    <property type="entry name" value="GPCR_Rhodpsn_7TM"/>
</dbReference>
<dbReference type="FunCoup" id="A0A6P8PIL4">
    <property type="interactions" value="3"/>
</dbReference>
<dbReference type="AlphaFoldDB" id="A0A6P8PIL4"/>
<feature type="transmembrane region" description="Helical" evidence="13">
    <location>
        <begin position="239"/>
        <end position="258"/>
    </location>
</feature>
<protein>
    <submittedName>
        <fullName evidence="17">Olfactory receptor class A-like protein 1</fullName>
    </submittedName>
</protein>
<keyword evidence="11" id="KW-0325">Glycoprotein</keyword>